<proteinExistence type="predicted"/>
<dbReference type="InterPro" id="IPR003689">
    <property type="entry name" value="ZIP"/>
</dbReference>
<dbReference type="GO" id="GO:0006882">
    <property type="term" value="P:intracellular zinc ion homeostasis"/>
    <property type="evidence" value="ECO:0007669"/>
    <property type="project" value="TreeGrafter"/>
</dbReference>
<dbReference type="PANTHER" id="PTHR16950:SF16">
    <property type="entry name" value="ZINC TRANSPORTER ZIP13"/>
    <property type="match status" value="1"/>
</dbReference>
<feature type="transmembrane region" description="Helical" evidence="5">
    <location>
        <begin position="224"/>
        <end position="241"/>
    </location>
</feature>
<evidence type="ECO:0000256" key="3">
    <source>
        <dbReference type="ARBA" id="ARBA00022989"/>
    </source>
</evidence>
<dbReference type="Proteomes" id="UP000177407">
    <property type="component" value="Unassembled WGS sequence"/>
</dbReference>
<organism evidence="6 7">
    <name type="scientific">Candidatus Falkowbacteria bacterium RIFOXYA2_FULL_38_12</name>
    <dbReference type="NCBI Taxonomy" id="1797993"/>
    <lineage>
        <taxon>Bacteria</taxon>
        <taxon>Candidatus Falkowiibacteriota</taxon>
    </lineage>
</organism>
<evidence type="ECO:0000256" key="4">
    <source>
        <dbReference type="ARBA" id="ARBA00023136"/>
    </source>
</evidence>
<evidence type="ECO:0000313" key="6">
    <source>
        <dbReference type="EMBL" id="OGF21438.1"/>
    </source>
</evidence>
<evidence type="ECO:0008006" key="8">
    <source>
        <dbReference type="Google" id="ProtNLM"/>
    </source>
</evidence>
<comment type="caution">
    <text evidence="6">The sequence shown here is derived from an EMBL/GenBank/DDBJ whole genome shotgun (WGS) entry which is preliminary data.</text>
</comment>
<keyword evidence="4 5" id="KW-0472">Membrane</keyword>
<evidence type="ECO:0000256" key="5">
    <source>
        <dbReference type="SAM" id="Phobius"/>
    </source>
</evidence>
<dbReference type="GO" id="GO:0005385">
    <property type="term" value="F:zinc ion transmembrane transporter activity"/>
    <property type="evidence" value="ECO:0007669"/>
    <property type="project" value="TreeGrafter"/>
</dbReference>
<feature type="transmembrane region" description="Helical" evidence="5">
    <location>
        <begin position="164"/>
        <end position="185"/>
    </location>
</feature>
<dbReference type="EMBL" id="MFGA01000006">
    <property type="protein sequence ID" value="OGF21438.1"/>
    <property type="molecule type" value="Genomic_DNA"/>
</dbReference>
<accession>A0A1F5S406</accession>
<dbReference type="PANTHER" id="PTHR16950">
    <property type="entry name" value="ZINC TRANSPORTER SLC39A7 HISTIDINE-RICH MEMBRANE PROTEIN KE4"/>
    <property type="match status" value="1"/>
</dbReference>
<evidence type="ECO:0000256" key="2">
    <source>
        <dbReference type="ARBA" id="ARBA00022692"/>
    </source>
</evidence>
<evidence type="ECO:0000313" key="7">
    <source>
        <dbReference type="Proteomes" id="UP000177407"/>
    </source>
</evidence>
<keyword evidence="2 5" id="KW-0812">Transmembrane</keyword>
<feature type="transmembrane region" description="Helical" evidence="5">
    <location>
        <begin position="35"/>
        <end position="56"/>
    </location>
</feature>
<protein>
    <recommendedName>
        <fullName evidence="8">ZIP family metal transporter</fullName>
    </recommendedName>
</protein>
<feature type="transmembrane region" description="Helical" evidence="5">
    <location>
        <begin position="68"/>
        <end position="86"/>
    </location>
</feature>
<comment type="subcellular location">
    <subcellularLocation>
        <location evidence="1">Membrane</location>
        <topology evidence="1">Multi-pass membrane protein</topology>
    </subcellularLocation>
</comment>
<evidence type="ECO:0000256" key="1">
    <source>
        <dbReference type="ARBA" id="ARBA00004141"/>
    </source>
</evidence>
<feature type="transmembrane region" description="Helical" evidence="5">
    <location>
        <begin position="191"/>
        <end position="212"/>
    </location>
</feature>
<keyword evidence="3 5" id="KW-1133">Transmembrane helix</keyword>
<name>A0A1F5S406_9BACT</name>
<dbReference type="GO" id="GO:0016020">
    <property type="term" value="C:membrane"/>
    <property type="evidence" value="ECO:0007669"/>
    <property type="project" value="UniProtKB-SubCell"/>
</dbReference>
<gene>
    <name evidence="6" type="ORF">A2257_00605</name>
</gene>
<sequence>MASFFWIIGSTIVISAISLVGIFFLSLNAKHLEKYLLSFVALASGALLGGAFLHLLPEAVEKLNADSVFLWTLISLLAFFVIEKIFQWRHCHKEHCEIHTFGYMTLFGDGVHNFIDGLIIAAAFVESTSLGLVVSLGVILHEIPQEIGDFSTLLLAGFNKKKALLMNFLVALTAVGGGIVGFFLASYSDQFINILIPFAAGGFIYIAASDLIPEIRKETKTKESIRTLAFFLLGIVLMYLMKFVE</sequence>
<dbReference type="AlphaFoldDB" id="A0A1F5S406"/>
<reference evidence="6 7" key="1">
    <citation type="journal article" date="2016" name="Nat. Commun.">
        <title>Thousands of microbial genomes shed light on interconnected biogeochemical processes in an aquifer system.</title>
        <authorList>
            <person name="Anantharaman K."/>
            <person name="Brown C.T."/>
            <person name="Hug L.A."/>
            <person name="Sharon I."/>
            <person name="Castelle C.J."/>
            <person name="Probst A.J."/>
            <person name="Thomas B.C."/>
            <person name="Singh A."/>
            <person name="Wilkins M.J."/>
            <person name="Karaoz U."/>
            <person name="Brodie E.L."/>
            <person name="Williams K.H."/>
            <person name="Hubbard S.S."/>
            <person name="Banfield J.F."/>
        </authorList>
    </citation>
    <scope>NUCLEOTIDE SEQUENCE [LARGE SCALE GENOMIC DNA]</scope>
</reference>
<dbReference type="Pfam" id="PF02535">
    <property type="entry name" value="Zip"/>
    <property type="match status" value="2"/>
</dbReference>
<feature type="transmembrane region" description="Helical" evidence="5">
    <location>
        <begin position="6"/>
        <end position="28"/>
    </location>
</feature>